<dbReference type="OrthoDB" id="10692728at2759"/>
<feature type="region of interest" description="Disordered" evidence="3">
    <location>
        <begin position="966"/>
        <end position="987"/>
    </location>
</feature>
<dbReference type="InterPro" id="IPR032675">
    <property type="entry name" value="LRR_dom_sf"/>
</dbReference>
<protein>
    <submittedName>
        <fullName evidence="4">Uncharacterized protein</fullName>
    </submittedName>
</protein>
<evidence type="ECO:0000313" key="4">
    <source>
        <dbReference type="EMBL" id="KAG2447985.1"/>
    </source>
</evidence>
<keyword evidence="5" id="KW-1185">Reference proteome</keyword>
<dbReference type="PANTHER" id="PTHR13037">
    <property type="entry name" value="FORMIN"/>
    <property type="match status" value="1"/>
</dbReference>
<dbReference type="Gene3D" id="3.80.10.10">
    <property type="entry name" value="Ribonuclease Inhibitor"/>
    <property type="match status" value="1"/>
</dbReference>
<dbReference type="PANTHER" id="PTHR13037:SF24">
    <property type="entry name" value="POLYCOMB PROTEIN PCL-RELATED"/>
    <property type="match status" value="1"/>
</dbReference>
<gene>
    <name evidence="4" type="ORF">HYH02_007014</name>
</gene>
<dbReference type="GO" id="GO:0005930">
    <property type="term" value="C:axoneme"/>
    <property type="evidence" value="ECO:0007669"/>
    <property type="project" value="UniProtKB-SubCell"/>
</dbReference>
<reference evidence="4" key="1">
    <citation type="journal article" date="2020" name="bioRxiv">
        <title>Comparative genomics of Chlamydomonas.</title>
        <authorList>
            <person name="Craig R.J."/>
            <person name="Hasan A.R."/>
            <person name="Ness R.W."/>
            <person name="Keightley P.D."/>
        </authorList>
    </citation>
    <scope>NUCLEOTIDE SEQUENCE</scope>
    <source>
        <strain evidence="4">CCAP 11/173</strain>
    </source>
</reference>
<feature type="region of interest" description="Disordered" evidence="3">
    <location>
        <begin position="635"/>
        <end position="675"/>
    </location>
</feature>
<comment type="subcellular location">
    <subcellularLocation>
        <location evidence="1">Cytoplasm</location>
        <location evidence="1">Cytoskeleton</location>
        <location evidence="1">Cilium axoneme</location>
    </subcellularLocation>
</comment>
<dbReference type="Proteomes" id="UP000613740">
    <property type="component" value="Unassembled WGS sequence"/>
</dbReference>
<sequence>MPQEQQAAVGPQLVQPPRPPLEAPPPLPSQSQRLLAQLPPPPVGLGAFAATSRLTISAEVLCSPPGGGGNSGSSAGLGGALCVGAGTRSGGGGGGGVGGGDVVGAVAAAMPALSELHLTLAPSPGPSAAAGATGAAAAAAGAAEAAAVGALASALGSPVAKDAAAVATLAALPAALGALLAPGRGEAAAAAAALRPCPLRPPTASLARGLTHLTISLAPPAVTPPSRTSPSSPRPHTAGSPAPPRLLPLTARLAAALAATGAGRLQHLHLPALCLDLSAAPDAGAAAAARHLAALTRLTSLALGNVAPAYSLLHDLLLPPPPPPVLLLPVAAAGSEAGTGLARASGSTAGPAAATAATAAATAATAATATAPPVVRPLVHLDLGAASGPLPARPLAALLSLQDLVAPRAELTAAGVGPLPRLRTLRVGGCKPEALAPALRPLAALESLDLGEAPGPLALAALAAAFGGGGDGGGRDIEGGDGRGKGLRELRARSATVTLMPPTPRPAPLAAVWQNPQQQQQQQPQPGALAPVGAAGGGSGGVNAPALLPPLALQLMPPLALLPTEPQLRARLAGLQVLEVGYVELELLPGLLQLLPALTSLDLGGTRGAVPAAVLAPVSRLCCLRMPRAQLVARGAPAPSAAPQPASQTSRSGGPGAASVGGADRQADAQQQENVCPERQRVVAGCVGKQTMQQATQQMTHQHTSSNSSSRSGCCDQPALAHLPCLTSLTLASCCPERLQPMLGPLTALTSLCLAACYSRAPAQLQPAALARLPALAELRLLPHAALAVEGLGGLGSVSCLEVGQLVAPVSGAATPPPPAAAASDADVAVLLPTLPAASGAGTAVAAGQAADRQGQHVQQQGQGQGQQGHLQVVYPLPPRLERLRLTGGQLPELAVLGRLQPPPCLREIVVEPGAVAVAAAGSGGAGGAAGAGPAFQIDVCPLRHATAGAPCGSDTRYGSTFGAAAAASSGKGSGSSSRRPPGPHLTAEGEELLVGAARLLSYCAVPPAPYCPSLHVAYGSSGGSGAPAAAALNDDRTEQEQQQQQQQQQQQATDGQAVAGLGARGHGRWLGALGGVRWLRSLQLSGLRLGWRDVEALAGGLPELEALALLPPCAYPLPALPLLGRLRRLRSLRVDTSCWLTPPGVLLPGAATLPAGAGAGGPAAPGFRGRGAALCDPTNAGSPTAGATEAAAAVVATAASQAAALQAAIVAGQAVAALVALRTAGGFAASGHLELLLPLPPPPPSARLGPPEGQEQAQSQRAPAGEWELGPGVAASGTVPGGWGGLRQWVRHVAAEVEAELREAAGWQAAGAARGPAVVCM</sequence>
<evidence type="ECO:0000313" key="5">
    <source>
        <dbReference type="Proteomes" id="UP000613740"/>
    </source>
</evidence>
<dbReference type="SUPFAM" id="SSF52058">
    <property type="entry name" value="L domain-like"/>
    <property type="match status" value="1"/>
</dbReference>
<feature type="compositionally biased region" description="Low complexity" evidence="3">
    <location>
        <begin position="513"/>
        <end position="533"/>
    </location>
</feature>
<feature type="region of interest" description="Disordered" evidence="3">
    <location>
        <begin position="1"/>
        <end position="40"/>
    </location>
</feature>
<proteinExistence type="predicted"/>
<organism evidence="4 5">
    <name type="scientific">Chlamydomonas schloesseri</name>
    <dbReference type="NCBI Taxonomy" id="2026947"/>
    <lineage>
        <taxon>Eukaryota</taxon>
        <taxon>Viridiplantae</taxon>
        <taxon>Chlorophyta</taxon>
        <taxon>core chlorophytes</taxon>
        <taxon>Chlorophyceae</taxon>
        <taxon>CS clade</taxon>
        <taxon>Chlamydomonadales</taxon>
        <taxon>Chlamydomonadaceae</taxon>
        <taxon>Chlamydomonas</taxon>
    </lineage>
</organism>
<feature type="region of interest" description="Disordered" evidence="3">
    <location>
        <begin position="1026"/>
        <end position="1058"/>
    </location>
</feature>
<comment type="caution">
    <text evidence="4">The sequence shown here is derived from an EMBL/GenBank/DDBJ whole genome shotgun (WGS) entry which is preliminary data.</text>
</comment>
<feature type="compositionally biased region" description="Low complexity" evidence="3">
    <location>
        <begin position="636"/>
        <end position="672"/>
    </location>
</feature>
<feature type="compositionally biased region" description="Low complexity" evidence="3">
    <location>
        <begin position="1041"/>
        <end position="1052"/>
    </location>
</feature>
<feature type="compositionally biased region" description="Low complexity" evidence="3">
    <location>
        <begin position="966"/>
        <end position="978"/>
    </location>
</feature>
<feature type="compositionally biased region" description="Low complexity" evidence="3">
    <location>
        <begin position="218"/>
        <end position="235"/>
    </location>
</feature>
<dbReference type="EMBL" id="JAEHOD010000019">
    <property type="protein sequence ID" value="KAG2447985.1"/>
    <property type="molecule type" value="Genomic_DNA"/>
</dbReference>
<feature type="compositionally biased region" description="Pro residues" evidence="3">
    <location>
        <begin position="14"/>
        <end position="28"/>
    </location>
</feature>
<keyword evidence="2" id="KW-0945">Host-virus interaction</keyword>
<accession>A0A835WIB9</accession>
<feature type="region of interest" description="Disordered" evidence="3">
    <location>
        <begin position="1239"/>
        <end position="1275"/>
    </location>
</feature>
<name>A0A835WIB9_9CHLO</name>
<evidence type="ECO:0000256" key="1">
    <source>
        <dbReference type="ARBA" id="ARBA00004430"/>
    </source>
</evidence>
<feature type="region of interest" description="Disordered" evidence="3">
    <location>
        <begin position="217"/>
        <end position="245"/>
    </location>
</feature>
<evidence type="ECO:0000256" key="2">
    <source>
        <dbReference type="ARBA" id="ARBA00022581"/>
    </source>
</evidence>
<evidence type="ECO:0000256" key="3">
    <source>
        <dbReference type="SAM" id="MobiDB-lite"/>
    </source>
</evidence>
<feature type="region of interest" description="Disordered" evidence="3">
    <location>
        <begin position="846"/>
        <end position="869"/>
    </location>
</feature>
<feature type="region of interest" description="Disordered" evidence="3">
    <location>
        <begin position="513"/>
        <end position="535"/>
    </location>
</feature>